<reference evidence="2" key="1">
    <citation type="submission" date="2023-07" db="EMBL/GenBank/DDBJ databases">
        <title>Genome sequencing of Purple Non-Sulfur Bacteria from various extreme environments.</title>
        <authorList>
            <person name="Mayer M."/>
        </authorList>
    </citation>
    <scope>NUCLEOTIDE SEQUENCE [LARGE SCALE GENOMIC DNA]</scope>
    <source>
        <strain evidence="2">DSM 17935</strain>
    </source>
</reference>
<dbReference type="SUPFAM" id="SSF50199">
    <property type="entry name" value="Staphylococcal nuclease"/>
    <property type="match status" value="1"/>
</dbReference>
<dbReference type="Proteomes" id="UP001209755">
    <property type="component" value="Unassembled WGS sequence"/>
</dbReference>
<name>A0ABT3H9R2_9HYPH</name>
<dbReference type="GO" id="GO:0004519">
    <property type="term" value="F:endonuclease activity"/>
    <property type="evidence" value="ECO:0007669"/>
    <property type="project" value="UniProtKB-KW"/>
</dbReference>
<gene>
    <name evidence="1" type="ORF">M2319_001459</name>
</gene>
<evidence type="ECO:0000313" key="1">
    <source>
        <dbReference type="EMBL" id="MCW2307137.1"/>
    </source>
</evidence>
<keyword evidence="1" id="KW-0255">Endonuclease</keyword>
<evidence type="ECO:0000313" key="2">
    <source>
        <dbReference type="Proteomes" id="UP001209755"/>
    </source>
</evidence>
<dbReference type="RefSeq" id="WP_264600786.1">
    <property type="nucleotide sequence ID" value="NZ_JAOQNS010000003.1"/>
</dbReference>
<sequence>MLAALMLPLAADPGHAADTGCPEAPAPSSSKGIAVADVLDGATVRLQDGRTVRLAGLLPPLAPLSLAPGAPWPPEAAARGALLDLLSDRAVRLQDLSAAPDRHGRHSGRLYGADDTWIGGALVDAGTLIVAPEGGGACRARLLALEDGARRAGRGVWAVPSPLFGRAEDGELRQRAGRYMVVEGRVRSVGAGRRVTFLNFGDDWSKDFTVLLYSSGSGRGGSATADRKSLAGARIRVRGWLESRGGALIRVNSPDGIERLDPASGS</sequence>
<dbReference type="EMBL" id="JAOQNS010000003">
    <property type="protein sequence ID" value="MCW2307137.1"/>
    <property type="molecule type" value="Genomic_DNA"/>
</dbReference>
<comment type="caution">
    <text evidence="1">The sequence shown here is derived from an EMBL/GenBank/DDBJ whole genome shotgun (WGS) entry which is preliminary data.</text>
</comment>
<proteinExistence type="predicted"/>
<dbReference type="Gene3D" id="2.40.50.90">
    <property type="match status" value="1"/>
</dbReference>
<accession>A0ABT3H9R2</accession>
<keyword evidence="2" id="KW-1185">Reference proteome</keyword>
<protein>
    <submittedName>
        <fullName evidence="1">Endonuclease YncB(Thermonuclease family)</fullName>
    </submittedName>
</protein>
<dbReference type="InterPro" id="IPR035437">
    <property type="entry name" value="SNase_OB-fold_sf"/>
</dbReference>
<organism evidence="1 2">
    <name type="scientific">Rhodobium gokarnense</name>
    <dbReference type="NCBI Taxonomy" id="364296"/>
    <lineage>
        <taxon>Bacteria</taxon>
        <taxon>Pseudomonadati</taxon>
        <taxon>Pseudomonadota</taxon>
        <taxon>Alphaproteobacteria</taxon>
        <taxon>Hyphomicrobiales</taxon>
        <taxon>Rhodobiaceae</taxon>
        <taxon>Rhodobium</taxon>
    </lineage>
</organism>
<keyword evidence="1" id="KW-0540">Nuclease</keyword>
<keyword evidence="1" id="KW-0378">Hydrolase</keyword>